<dbReference type="Proteomes" id="UP001598201">
    <property type="component" value="Unassembled WGS sequence"/>
</dbReference>
<dbReference type="HOGENOM" id="CLU_049301_16_6_6"/>
<dbReference type="PANTHER" id="PTHR46268">
    <property type="entry name" value="STRESS RESPONSE PROTEIN NHAX"/>
    <property type="match status" value="1"/>
</dbReference>
<evidence type="ECO:0000313" key="3">
    <source>
        <dbReference type="EMBL" id="ADW74586.1"/>
    </source>
</evidence>
<dbReference type="OrthoDB" id="5781119at2"/>
<evidence type="ECO:0000313" key="4">
    <source>
        <dbReference type="EMBL" id="MFD3224449.1"/>
    </source>
</evidence>
<dbReference type="EMBL" id="JBHUCJ010000028">
    <property type="protein sequence ID" value="MFD3224449.1"/>
    <property type="molecule type" value="Genomic_DNA"/>
</dbReference>
<keyword evidence="6" id="KW-1185">Reference proteome</keyword>
<evidence type="ECO:0000259" key="2">
    <source>
        <dbReference type="Pfam" id="PF00582"/>
    </source>
</evidence>
<feature type="domain" description="UspA" evidence="2">
    <location>
        <begin position="1"/>
        <end position="143"/>
    </location>
</feature>
<organism evidence="3 5">
    <name type="scientific">Rahnella sp. (strain Y9602)</name>
    <dbReference type="NCBI Taxonomy" id="2703885"/>
    <lineage>
        <taxon>Bacteria</taxon>
        <taxon>Pseudomonadati</taxon>
        <taxon>Pseudomonadota</taxon>
        <taxon>Gammaproteobacteria</taxon>
        <taxon>Enterobacterales</taxon>
        <taxon>Yersiniaceae</taxon>
        <taxon>Rahnella</taxon>
    </lineage>
</organism>
<evidence type="ECO:0000256" key="1">
    <source>
        <dbReference type="ARBA" id="ARBA00008791"/>
    </source>
</evidence>
<dbReference type="InterPro" id="IPR006016">
    <property type="entry name" value="UspA"/>
</dbReference>
<dbReference type="RefSeq" id="WP_013576282.1">
    <property type="nucleotide sequence ID" value="NC_015061.1"/>
</dbReference>
<dbReference type="CDD" id="cd00293">
    <property type="entry name" value="USP-like"/>
    <property type="match status" value="1"/>
</dbReference>
<dbReference type="PRINTS" id="PR01438">
    <property type="entry name" value="UNVRSLSTRESS"/>
</dbReference>
<name>A0A0H3FEV6_RAHSY</name>
<dbReference type="Gene3D" id="3.40.50.620">
    <property type="entry name" value="HUPs"/>
    <property type="match status" value="1"/>
</dbReference>
<dbReference type="SUPFAM" id="SSF52402">
    <property type="entry name" value="Adenine nucleotide alpha hydrolases-like"/>
    <property type="match status" value="1"/>
</dbReference>
<dbReference type="EMBL" id="CP002505">
    <property type="protein sequence ID" value="ADW74586.1"/>
    <property type="molecule type" value="Genomic_DNA"/>
</dbReference>
<dbReference type="eggNOG" id="COG0589">
    <property type="taxonomic scope" value="Bacteria"/>
</dbReference>
<dbReference type="InterPro" id="IPR014729">
    <property type="entry name" value="Rossmann-like_a/b/a_fold"/>
</dbReference>
<sequence>MFDVILLAVDGSKQSLLVIDLARQLAKGRASTVFVTCCIDESYALENNGDVPGEIVSYPPAEEEQNTARAVVGHALEILSQAGINAKGNLIVGPAGEALVAEAERINASVIVIGHRQLSAFGRMMKGSVSAEVIAAAPCPVMVEVRGN</sequence>
<accession>A0A0H3FEV6</accession>
<protein>
    <submittedName>
        <fullName evidence="4">Universal stress protein</fullName>
    </submittedName>
    <submittedName>
        <fullName evidence="3">UspA domain-containing protein</fullName>
    </submittedName>
</protein>
<reference evidence="3 5" key="2">
    <citation type="journal article" date="2012" name="J. Bacteriol.">
        <title>Complete Genome Sequence of Rahnella sp. Strain Y9602, a Gammaproteobacterium Isolate from Metal- and Radionuclide-Contaminated Soil.</title>
        <authorList>
            <person name="Martinez R.J."/>
            <person name="Bruce D."/>
            <person name="Detter C."/>
            <person name="Goodwin L.A."/>
            <person name="Han J."/>
            <person name="Han C.S."/>
            <person name="Held B."/>
            <person name="Land M.L."/>
            <person name="Mikhailova N."/>
            <person name="Nolan M."/>
            <person name="Pennacchio L."/>
            <person name="Pitluck S."/>
            <person name="Tapia R."/>
            <person name="Woyke T."/>
            <person name="Sobecky P.A."/>
        </authorList>
    </citation>
    <scope>NUCLEOTIDE SEQUENCE [LARGE SCALE GENOMIC DNA]</scope>
    <source>
        <strain evidence="3 5">Y9602</strain>
    </source>
</reference>
<reference evidence="4 6" key="3">
    <citation type="submission" date="2024-09" db="EMBL/GenBank/DDBJ databases">
        <title>Genomes of Rahnella.</title>
        <authorList>
            <person name="Mnguni F.C."/>
            <person name="Shin G.Y."/>
            <person name="Coutinho T."/>
        </authorList>
    </citation>
    <scope>NUCLEOTIDE SEQUENCE [LARGE SCALE GENOMIC DNA]</scope>
    <source>
        <strain evidence="4 6">20WA0057</strain>
    </source>
</reference>
<evidence type="ECO:0000313" key="5">
    <source>
        <dbReference type="Proteomes" id="UP000007257"/>
    </source>
</evidence>
<dbReference type="Proteomes" id="UP000007257">
    <property type="component" value="Chromosome"/>
</dbReference>
<reference evidence="5" key="1">
    <citation type="submission" date="2011-01" db="EMBL/GenBank/DDBJ databases">
        <title>Complete sequence of chromosome of Rahnella sp. Y9602.</title>
        <authorList>
            <consortium name="US DOE Joint Genome Institute"/>
            <person name="Lucas S."/>
            <person name="Copeland A."/>
            <person name="Lapidus A."/>
            <person name="Cheng J.-F."/>
            <person name="Goodwin L."/>
            <person name="Pitluck S."/>
            <person name="Lu M."/>
            <person name="Detter J.C."/>
            <person name="Han C."/>
            <person name="Tapia R."/>
            <person name="Land M."/>
            <person name="Hauser L."/>
            <person name="Kyrpides N."/>
            <person name="Ivanova N."/>
            <person name="Ovchinnikova G."/>
            <person name="Pagani I."/>
            <person name="Sobecky P.A."/>
            <person name="Martinez R.J."/>
            <person name="Woyke T."/>
        </authorList>
    </citation>
    <scope>NUCLEOTIDE SEQUENCE [LARGE SCALE GENOMIC DNA]</scope>
    <source>
        <strain evidence="5">Y9602</strain>
    </source>
</reference>
<dbReference type="KEGG" id="rah:Rahaq_2992"/>
<gene>
    <name evidence="3" type="ordered locus">Rahaq_2992</name>
    <name evidence="4" type="ORF">ACFPK4_12960</name>
</gene>
<evidence type="ECO:0000313" key="6">
    <source>
        <dbReference type="Proteomes" id="UP001598201"/>
    </source>
</evidence>
<dbReference type="AlphaFoldDB" id="A0A0H3FEV6"/>
<dbReference type="InterPro" id="IPR006015">
    <property type="entry name" value="Universal_stress_UspA"/>
</dbReference>
<dbReference type="Pfam" id="PF00582">
    <property type="entry name" value="Usp"/>
    <property type="match status" value="1"/>
</dbReference>
<proteinExistence type="inferred from homology"/>
<dbReference type="PANTHER" id="PTHR46268:SF15">
    <property type="entry name" value="UNIVERSAL STRESS PROTEIN HP_0031"/>
    <property type="match status" value="1"/>
</dbReference>
<comment type="similarity">
    <text evidence="1">Belongs to the universal stress protein A family.</text>
</comment>